<gene>
    <name evidence="2" type="ORF">NSPZN2_10375</name>
</gene>
<keyword evidence="1" id="KW-1133">Transmembrane helix</keyword>
<dbReference type="Proteomes" id="UP000675880">
    <property type="component" value="Unassembled WGS sequence"/>
</dbReference>
<protein>
    <submittedName>
        <fullName evidence="2">Uncharacterized protein</fullName>
    </submittedName>
</protein>
<evidence type="ECO:0000256" key="1">
    <source>
        <dbReference type="SAM" id="Phobius"/>
    </source>
</evidence>
<reference evidence="2 3" key="1">
    <citation type="submission" date="2021-02" db="EMBL/GenBank/DDBJ databases">
        <authorList>
            <person name="Han P."/>
        </authorList>
    </citation>
    <scope>NUCLEOTIDE SEQUENCE [LARGE SCALE GENOMIC DNA]</scope>
    <source>
        <strain evidence="2">Candidatus Nitrospira sp. ZN2</strain>
    </source>
</reference>
<feature type="transmembrane region" description="Helical" evidence="1">
    <location>
        <begin position="29"/>
        <end position="48"/>
    </location>
</feature>
<dbReference type="EMBL" id="CAJNBJ010000001">
    <property type="protein sequence ID" value="CAE6694216.1"/>
    <property type="molecule type" value="Genomic_DNA"/>
</dbReference>
<organism evidence="2 3">
    <name type="scientific">Nitrospira defluvii</name>
    <dbReference type="NCBI Taxonomy" id="330214"/>
    <lineage>
        <taxon>Bacteria</taxon>
        <taxon>Pseudomonadati</taxon>
        <taxon>Nitrospirota</taxon>
        <taxon>Nitrospiria</taxon>
        <taxon>Nitrospirales</taxon>
        <taxon>Nitrospiraceae</taxon>
        <taxon>Nitrospira</taxon>
    </lineage>
</organism>
<evidence type="ECO:0000313" key="3">
    <source>
        <dbReference type="Proteomes" id="UP000675880"/>
    </source>
</evidence>
<sequence length="72" mass="7555">MIGDSLGSLARVFLLAVGTRDEEISDARALGAGLVLLAVLLLLVTLLATSPLRLSSPPFSFVAVHQKTTSYT</sequence>
<keyword evidence="1" id="KW-0472">Membrane</keyword>
<name>A0ABM8QFK9_9BACT</name>
<accession>A0ABM8QFK9</accession>
<keyword evidence="1" id="KW-0812">Transmembrane</keyword>
<keyword evidence="3" id="KW-1185">Reference proteome</keyword>
<proteinExistence type="predicted"/>
<dbReference type="RefSeq" id="WP_213040268.1">
    <property type="nucleotide sequence ID" value="NZ_CAJNBJ010000001.1"/>
</dbReference>
<comment type="caution">
    <text evidence="2">The sequence shown here is derived from an EMBL/GenBank/DDBJ whole genome shotgun (WGS) entry which is preliminary data.</text>
</comment>
<evidence type="ECO:0000313" key="2">
    <source>
        <dbReference type="EMBL" id="CAE6694216.1"/>
    </source>
</evidence>